<organism evidence="1">
    <name type="scientific">bioreactor metagenome</name>
    <dbReference type="NCBI Taxonomy" id="1076179"/>
    <lineage>
        <taxon>unclassified sequences</taxon>
        <taxon>metagenomes</taxon>
        <taxon>ecological metagenomes</taxon>
    </lineage>
</organism>
<evidence type="ECO:0000313" key="1">
    <source>
        <dbReference type="EMBL" id="MPN17895.1"/>
    </source>
</evidence>
<proteinExistence type="predicted"/>
<gene>
    <name evidence="1" type="ORF">SDC9_165250</name>
</gene>
<dbReference type="EMBL" id="VSSQ01065133">
    <property type="protein sequence ID" value="MPN17895.1"/>
    <property type="molecule type" value="Genomic_DNA"/>
</dbReference>
<name>A0A645FTV6_9ZZZZ</name>
<comment type="caution">
    <text evidence="1">The sequence shown here is derived from an EMBL/GenBank/DDBJ whole genome shotgun (WGS) entry which is preliminary data.</text>
</comment>
<accession>A0A645FTV6</accession>
<reference evidence="1" key="1">
    <citation type="submission" date="2019-08" db="EMBL/GenBank/DDBJ databases">
        <authorList>
            <person name="Kucharzyk K."/>
            <person name="Murdoch R.W."/>
            <person name="Higgins S."/>
            <person name="Loffler F."/>
        </authorList>
    </citation>
    <scope>NUCLEOTIDE SEQUENCE</scope>
</reference>
<protein>
    <submittedName>
        <fullName evidence="1">Uncharacterized protein</fullName>
    </submittedName>
</protein>
<dbReference type="AlphaFoldDB" id="A0A645FTV6"/>
<sequence length="68" mass="8172">MPNFVDMPMAFRFCFSQKLFDFFGDHVLADRDQKFRSVSFEIFFLKIIDIPVNMREKLFVLQIRIGFA</sequence>